<gene>
    <name evidence="1" type="ORF">NKI36_13885</name>
</gene>
<evidence type="ECO:0000313" key="2">
    <source>
        <dbReference type="Proteomes" id="UP001433071"/>
    </source>
</evidence>
<organism evidence="1 2">
    <name type="scientific">Mesorhizobium caraganae</name>
    <dbReference type="NCBI Taxonomy" id="483206"/>
    <lineage>
        <taxon>Bacteria</taxon>
        <taxon>Pseudomonadati</taxon>
        <taxon>Pseudomonadota</taxon>
        <taxon>Alphaproteobacteria</taxon>
        <taxon>Hyphomicrobiales</taxon>
        <taxon>Phyllobacteriaceae</taxon>
        <taxon>Mesorhizobium</taxon>
    </lineage>
</organism>
<protein>
    <recommendedName>
        <fullName evidence="3">Lanthionine biosynthesis protein LanB</fullName>
    </recommendedName>
</protein>
<reference evidence="1 2" key="1">
    <citation type="journal article" date="2024" name="Proc. Natl. Acad. Sci. U.S.A.">
        <title>The evolutionary genomics of adaptation to stress in wild rhizobium bacteria.</title>
        <authorList>
            <person name="Kehlet-Delgado H."/>
            <person name="Montoya A.P."/>
            <person name="Jensen K.T."/>
            <person name="Wendlandt C.E."/>
            <person name="Dexheimer C."/>
            <person name="Roberts M."/>
            <person name="Torres Martinez L."/>
            <person name="Friesen M.L."/>
            <person name="Griffitts J.S."/>
            <person name="Porter S.S."/>
        </authorList>
    </citation>
    <scope>NUCLEOTIDE SEQUENCE [LARGE SCALE GENOMIC DNA]</scope>
    <source>
        <strain evidence="1 2">M0641</strain>
    </source>
</reference>
<proteinExistence type="predicted"/>
<comment type="caution">
    <text evidence="1">The sequence shown here is derived from an EMBL/GenBank/DDBJ whole genome shotgun (WGS) entry which is preliminary data.</text>
</comment>
<dbReference type="EMBL" id="JAMYQB010000009">
    <property type="protein sequence ID" value="MER9405138.1"/>
    <property type="molecule type" value="Genomic_DNA"/>
</dbReference>
<dbReference type="Proteomes" id="UP001433071">
    <property type="component" value="Unassembled WGS sequence"/>
</dbReference>
<dbReference type="RefSeq" id="WP_352558139.1">
    <property type="nucleotide sequence ID" value="NZ_JAMYQB010000009.1"/>
</dbReference>
<keyword evidence="2" id="KW-1185">Reference proteome</keyword>
<sequence>MDETPSWPRIRAGTRQRIIAFESKTENYLKPKLQLGTRRSLSLTALLGVTPTSPPDFAARYRKFTSYLGFSFTYRLYMVKERLISIVENPEDISLFRNLSVGDSFEDFRSHIAQRMPPSDYSLFCRHPNIPLKPEVVNALRLCFTALFRRMNLPYDSTDRIMRSYRQLSDIAVPPDAGRRPLRHISYRLPDIRRNLQQLTRHLWPLIGNVVPHSLLRLFDPEDDFRGLSYSMLYAESKAILLDSTLDSIILFRLVNGHPIVADIPVLPLELAERSYGKNSTIRRKLELFQNGHLVESLGVRVRSPDNFVKLLSHSLNIYCIIRVGKTRDSLYKDIEAMYKVDSAAAQFLDWGEIADYIKRFPADSNPRSIFISTLMTDPVISRRFPLKVSLSLGTGRVNRQIFSLASHVSKTKRARNISTFLRLFLTLKQPARDLVFSYLSDKSVADRLYAVFQPGGTRLSHSTLDPASPRDDRQISETRIEIIRFVLEHCQGGRDYFLKQLSEENSLIRSFYFKDIYGQGRIHLNKIEILFELDMIMITDFDIDDLINQPREVVFRRHLANAIADSLVSHAVFNSDFSLESVLSNNLRHGVIEPRLLSSIDLACRLADDYDLVADLKHSVSLATQRYMGEWLTIHTEGPTFRRLREDVATKLSSLMAKDGQLDISTLAEATLEEVARAAGYVADNAQIAFTNQLVAEIEKLLTDFFTSRPVSIALQERLTDSFKSTFSEVRSWIGISNLEKTVENFSLRDLVEFELKLIQPQQNIDSAQDRF</sequence>
<evidence type="ECO:0000313" key="1">
    <source>
        <dbReference type="EMBL" id="MER9405138.1"/>
    </source>
</evidence>
<evidence type="ECO:0008006" key="3">
    <source>
        <dbReference type="Google" id="ProtNLM"/>
    </source>
</evidence>
<accession>A0ABV1YZJ1</accession>
<name>A0ABV1YZJ1_9HYPH</name>